<dbReference type="Pfam" id="PF06985">
    <property type="entry name" value="HET"/>
    <property type="match status" value="1"/>
</dbReference>
<dbReference type="PANTHER" id="PTHR43364:SF7">
    <property type="entry name" value="NADP-DEPENDENT OXIDOREDUCTASE DOMAIN-CONTAINING PROTEIN-RELATED"/>
    <property type="match status" value="1"/>
</dbReference>
<keyword evidence="2" id="KW-0560">Oxidoreductase</keyword>
<evidence type="ECO:0000259" key="5">
    <source>
        <dbReference type="Pfam" id="PF06985"/>
    </source>
</evidence>
<dbReference type="AlphaFoldDB" id="A0A2N3MZ45"/>
<evidence type="ECO:0000313" key="7">
    <source>
        <dbReference type="Proteomes" id="UP000233524"/>
    </source>
</evidence>
<evidence type="ECO:0008006" key="8">
    <source>
        <dbReference type="Google" id="ProtNLM"/>
    </source>
</evidence>
<proteinExistence type="inferred from homology"/>
<evidence type="ECO:0000256" key="1">
    <source>
        <dbReference type="ARBA" id="ARBA00022857"/>
    </source>
</evidence>
<protein>
    <recommendedName>
        <fullName evidence="8">Heterokaryon incompatibility domain-containing protein</fullName>
    </recommendedName>
</protein>
<evidence type="ECO:0000259" key="4">
    <source>
        <dbReference type="Pfam" id="PF00248"/>
    </source>
</evidence>
<dbReference type="CDD" id="cd19146">
    <property type="entry name" value="AKR_AKR9A1-2"/>
    <property type="match status" value="1"/>
</dbReference>
<dbReference type="PANTHER" id="PTHR43364">
    <property type="entry name" value="NADH-SPECIFIC METHYLGLYOXAL REDUCTASE-RELATED"/>
    <property type="match status" value="1"/>
</dbReference>
<dbReference type="InterPro" id="IPR050523">
    <property type="entry name" value="AKR_Detox_Biosynth"/>
</dbReference>
<dbReference type="InParanoid" id="A0A2N3MZ45"/>
<evidence type="ECO:0000313" key="6">
    <source>
        <dbReference type="EMBL" id="PKS05451.1"/>
    </source>
</evidence>
<feature type="domain" description="Heterokaryon incompatibility" evidence="5">
    <location>
        <begin position="47"/>
        <end position="200"/>
    </location>
</feature>
<dbReference type="STRING" id="41688.A0A2N3MZ45"/>
<dbReference type="InterPro" id="IPR036812">
    <property type="entry name" value="NAD(P)_OxRdtase_dom_sf"/>
</dbReference>
<gene>
    <name evidence="6" type="ORF">jhhlp_008827</name>
</gene>
<dbReference type="Proteomes" id="UP000233524">
    <property type="component" value="Unassembled WGS sequence"/>
</dbReference>
<comment type="similarity">
    <text evidence="3">Belongs to the aldo/keto reductase family. Aldo/keto reductase 2 subfamily.</text>
</comment>
<dbReference type="InterPro" id="IPR010730">
    <property type="entry name" value="HET"/>
</dbReference>
<feature type="domain" description="NADP-dependent oxidoreductase" evidence="4">
    <location>
        <begin position="526"/>
        <end position="828"/>
    </location>
</feature>
<dbReference type="InterPro" id="IPR023210">
    <property type="entry name" value="NADP_OxRdtase_dom"/>
</dbReference>
<dbReference type="GO" id="GO:0016491">
    <property type="term" value="F:oxidoreductase activity"/>
    <property type="evidence" value="ECO:0007669"/>
    <property type="project" value="UniProtKB-KW"/>
</dbReference>
<organism evidence="6 7">
    <name type="scientific">Lomentospora prolificans</name>
    <dbReference type="NCBI Taxonomy" id="41688"/>
    <lineage>
        <taxon>Eukaryota</taxon>
        <taxon>Fungi</taxon>
        <taxon>Dikarya</taxon>
        <taxon>Ascomycota</taxon>
        <taxon>Pezizomycotina</taxon>
        <taxon>Sordariomycetes</taxon>
        <taxon>Hypocreomycetidae</taxon>
        <taxon>Microascales</taxon>
        <taxon>Microascaceae</taxon>
        <taxon>Lomentospora</taxon>
    </lineage>
</organism>
<dbReference type="OrthoDB" id="5347061at2759"/>
<dbReference type="Gene3D" id="3.20.20.100">
    <property type="entry name" value="NADP-dependent oxidoreductase domain"/>
    <property type="match status" value="1"/>
</dbReference>
<evidence type="ECO:0000256" key="2">
    <source>
        <dbReference type="ARBA" id="ARBA00023002"/>
    </source>
</evidence>
<keyword evidence="1" id="KW-0521">NADP</keyword>
<keyword evidence="7" id="KW-1185">Reference proteome</keyword>
<evidence type="ECO:0000256" key="3">
    <source>
        <dbReference type="ARBA" id="ARBA00038157"/>
    </source>
</evidence>
<dbReference type="SUPFAM" id="SSF51430">
    <property type="entry name" value="NAD(P)-linked oxidoreductase"/>
    <property type="match status" value="1"/>
</dbReference>
<sequence length="882" mass="99172">MHDCQCRDGHDKCRAVPYAPLRLLAVGLDGSPIRLVGRDSNADPTKYAALSYCWGKSLQLRTTKSTLAIFSEEVPSDLIPQTWTDAIHIARGLRISHIWIDALCIVQDDEAEWQREVEHMSEIYQGSVLTIVAVQSIDSSHGCFASSRADGLEDGELFFRTRPDNSLDGGSSIVRVYRNDIRDRAGGNTAISNRGWTLQEQLLSPRLVLCMEPEIHWQCRASYQTQGGLWFEPSEVLKGNAKLIPHYDHLQTGDQEYHNAWRRIVEGYSLREFSYSRDRIPAIAGITRYLSSVLDDVSILGLWRKSFAKDLAWLRGGGLPQMSNTTGLPSWTWLTSQGCVLYTNGDNYSDQGMEAVEHLKLLDWDVQWKGVPFSSPVNSAQVRIEGPVREIRIVPFSEGNRYTPPYFQVFEENLQPTEEGKIPWRCAGRFDAGDVTVAATYLCLLLLSISKSDDVCEVFLILEPVDVDNGMGTRYKRVGLARIWGESPTFDSAKTMSMIMSMNWQPKTLLARHRQLAPSASVRVSPLCLGAMNFGEFGKERYGECSKETAFEILDHFYSQGGNFIDTANSYQAGESEMWVGEWMKERGNRDDIVLATKYTTAYLAHDKSRIQSNYGGNGSKSMKLSVDASLKKLHTHYIDILYVHWWDYTTSIPELMHSLNDLIVAGKVLYLGISDAPAWVVSKANQYARSNGLRQFVVYQGMWNAALRDFERDIVPMCRDEGMGLCPYGTLGQGRFQTAANYAEREKSNPGRKFAAITSRDKQVSAVLEKIGKDKGVHMLNVALSYVRQKTPYVFPIVGGRKLEHIKGNIEGLEVTLTEEEVAEVESGYEFDPGFPHTFLSGTLFNGAKPKGAYRDDDVWLSKWAGEFDSVDPPKPISRKE</sequence>
<dbReference type="Pfam" id="PF00248">
    <property type="entry name" value="Aldo_ket_red"/>
    <property type="match status" value="1"/>
</dbReference>
<reference evidence="6 7" key="1">
    <citation type="journal article" date="2017" name="G3 (Bethesda)">
        <title>First Draft Genome Sequence of the Pathogenic Fungus Lomentospora prolificans (Formerly Scedosporium prolificans).</title>
        <authorList>
            <person name="Luo R."/>
            <person name="Zimin A."/>
            <person name="Workman R."/>
            <person name="Fan Y."/>
            <person name="Pertea G."/>
            <person name="Grossman N."/>
            <person name="Wear M.P."/>
            <person name="Jia B."/>
            <person name="Miller H."/>
            <person name="Casadevall A."/>
            <person name="Timp W."/>
            <person name="Zhang S.X."/>
            <person name="Salzberg S.L."/>
        </authorList>
    </citation>
    <scope>NUCLEOTIDE SEQUENCE [LARGE SCALE GENOMIC DNA]</scope>
    <source>
        <strain evidence="6 7">JHH-5317</strain>
    </source>
</reference>
<name>A0A2N3MZ45_9PEZI</name>
<comment type="caution">
    <text evidence="6">The sequence shown here is derived from an EMBL/GenBank/DDBJ whole genome shotgun (WGS) entry which is preliminary data.</text>
</comment>
<dbReference type="EMBL" id="NLAX01001623">
    <property type="protein sequence ID" value="PKS05451.1"/>
    <property type="molecule type" value="Genomic_DNA"/>
</dbReference>
<accession>A0A2N3MZ45</accession>
<dbReference type="VEuPathDB" id="FungiDB:jhhlp_008827"/>